<evidence type="ECO:0000256" key="6">
    <source>
        <dbReference type="ARBA" id="ARBA00012728"/>
    </source>
</evidence>
<dbReference type="GO" id="GO:0008973">
    <property type="term" value="F:phosphopentomutase activity"/>
    <property type="evidence" value="ECO:0007669"/>
    <property type="project" value="TreeGrafter"/>
</dbReference>
<keyword evidence="8" id="KW-0479">Metal-binding</keyword>
<dbReference type="Pfam" id="PF00408">
    <property type="entry name" value="PGM_PMM_IV"/>
    <property type="match status" value="1"/>
</dbReference>
<comment type="caution">
    <text evidence="18">The sequence shown here is derived from an EMBL/GenBank/DDBJ whole genome shotgun (WGS) entry which is preliminary data.</text>
</comment>
<evidence type="ECO:0000259" key="14">
    <source>
        <dbReference type="Pfam" id="PF00408"/>
    </source>
</evidence>
<dbReference type="STRING" id="1293054.HSACCH_02400"/>
<keyword evidence="7" id="KW-0597">Phosphoprotein</keyword>
<dbReference type="RefSeq" id="WP_005490187.1">
    <property type="nucleotide sequence ID" value="NZ_CAUI01000023.1"/>
</dbReference>
<evidence type="ECO:0000256" key="11">
    <source>
        <dbReference type="ARBA" id="ARBA00039995"/>
    </source>
</evidence>
<dbReference type="GO" id="GO:0005975">
    <property type="term" value="P:carbohydrate metabolic process"/>
    <property type="evidence" value="ECO:0007669"/>
    <property type="project" value="InterPro"/>
</dbReference>
<keyword evidence="10 18" id="KW-0413">Isomerase</keyword>
<dbReference type="InterPro" id="IPR005844">
    <property type="entry name" value="A-D-PHexomutase_a/b/a-I"/>
</dbReference>
<dbReference type="InterPro" id="IPR005846">
    <property type="entry name" value="A-D-PHexomutase_a/b/a-III"/>
</dbReference>
<dbReference type="InParanoid" id="M5EHE8"/>
<evidence type="ECO:0000259" key="16">
    <source>
        <dbReference type="Pfam" id="PF02879"/>
    </source>
</evidence>
<keyword evidence="19" id="KW-1185">Reference proteome</keyword>
<dbReference type="SUPFAM" id="SSF53738">
    <property type="entry name" value="Phosphoglucomutase, first 3 domains"/>
    <property type="match status" value="2"/>
</dbReference>
<dbReference type="PRINTS" id="PR00509">
    <property type="entry name" value="PGMPMM"/>
</dbReference>
<evidence type="ECO:0000256" key="8">
    <source>
        <dbReference type="ARBA" id="ARBA00022723"/>
    </source>
</evidence>
<dbReference type="PANTHER" id="PTHR45745">
    <property type="entry name" value="PHOSPHOMANNOMUTASE 45A"/>
    <property type="match status" value="1"/>
</dbReference>
<evidence type="ECO:0000256" key="2">
    <source>
        <dbReference type="ARBA" id="ARBA00001946"/>
    </source>
</evidence>
<dbReference type="Gene3D" id="3.30.310.50">
    <property type="entry name" value="Alpha-D-phosphohexomutase, C-terminal domain"/>
    <property type="match status" value="1"/>
</dbReference>
<feature type="domain" description="Alpha-D-phosphohexomutase C-terminal" evidence="14">
    <location>
        <begin position="430"/>
        <end position="470"/>
    </location>
</feature>
<dbReference type="Proteomes" id="UP000012063">
    <property type="component" value="Unassembled WGS sequence"/>
</dbReference>
<dbReference type="InterPro" id="IPR036900">
    <property type="entry name" value="A-D-PHexomutase_C_sf"/>
</dbReference>
<evidence type="ECO:0000256" key="13">
    <source>
        <dbReference type="ARBA" id="ARBA00041467"/>
    </source>
</evidence>
<proteinExistence type="inferred from homology"/>
<accession>M5EHE8</accession>
<evidence type="ECO:0000256" key="7">
    <source>
        <dbReference type="ARBA" id="ARBA00022553"/>
    </source>
</evidence>
<evidence type="ECO:0000259" key="17">
    <source>
        <dbReference type="Pfam" id="PF02880"/>
    </source>
</evidence>
<dbReference type="InterPro" id="IPR005841">
    <property type="entry name" value="Alpha-D-phosphohexomutase_SF"/>
</dbReference>
<reference evidence="19" key="1">
    <citation type="journal article" date="2013" name="Genome Announc.">
        <title>Genome Sequence of Halanaerobium saccharolyticum subsp. saccharolyticum Strain DSM 6643T, a Halophilic Hydrogen-Producing Bacterium.</title>
        <authorList>
            <person name="Kivisto A."/>
            <person name="Larjo A."/>
            <person name="Ciranna A."/>
            <person name="Santala V."/>
            <person name="Roos C."/>
            <person name="Karp M."/>
        </authorList>
    </citation>
    <scope>NUCLEOTIDE SEQUENCE [LARGE SCALE GENOMIC DNA]</scope>
    <source>
        <strain evidence="19">DSM 6643</strain>
    </source>
</reference>
<evidence type="ECO:0000256" key="4">
    <source>
        <dbReference type="ARBA" id="ARBA00005189"/>
    </source>
</evidence>
<comment type="cofactor">
    <cofactor evidence="2">
        <name>Mg(2+)</name>
        <dbReference type="ChEBI" id="CHEBI:18420"/>
    </cofactor>
</comment>
<feature type="domain" description="Alpha-D-phosphohexomutase alpha/beta/alpha" evidence="16">
    <location>
        <begin position="161"/>
        <end position="261"/>
    </location>
</feature>
<gene>
    <name evidence="18" type="ORF">HSACCH_02400</name>
</gene>
<dbReference type="EMBL" id="CAUI01000023">
    <property type="protein sequence ID" value="CCU80894.1"/>
    <property type="molecule type" value="Genomic_DNA"/>
</dbReference>
<feature type="domain" description="Alpha-D-phosphohexomutase alpha/beta/alpha" evidence="15">
    <location>
        <begin position="2"/>
        <end position="135"/>
    </location>
</feature>
<dbReference type="SUPFAM" id="SSF55957">
    <property type="entry name" value="Phosphoglucomutase, C-terminal domain"/>
    <property type="match status" value="1"/>
</dbReference>
<evidence type="ECO:0000256" key="9">
    <source>
        <dbReference type="ARBA" id="ARBA00022842"/>
    </source>
</evidence>
<comment type="pathway">
    <text evidence="3">Glycolipid metabolism; diglucosyl-diacylglycerol biosynthesis.</text>
</comment>
<dbReference type="InterPro" id="IPR016055">
    <property type="entry name" value="A-D-PHexomutase_a/b/a-I/II/III"/>
</dbReference>
<organism evidence="18 19">
    <name type="scientific">Halanaerobium saccharolyticum subsp. saccharolyticum DSM 6643</name>
    <dbReference type="NCBI Taxonomy" id="1293054"/>
    <lineage>
        <taxon>Bacteria</taxon>
        <taxon>Bacillati</taxon>
        <taxon>Bacillota</taxon>
        <taxon>Clostridia</taxon>
        <taxon>Halanaerobiales</taxon>
        <taxon>Halanaerobiaceae</taxon>
        <taxon>Halanaerobium</taxon>
    </lineage>
</organism>
<dbReference type="InterPro" id="IPR005843">
    <property type="entry name" value="A-D-PHexomutase_C"/>
</dbReference>
<dbReference type="PANTHER" id="PTHR45745:SF1">
    <property type="entry name" value="PHOSPHOGLUCOMUTASE 2B-RELATED"/>
    <property type="match status" value="1"/>
</dbReference>
<feature type="domain" description="Alpha-D-phosphohexomutase alpha/beta/alpha" evidence="17">
    <location>
        <begin position="267"/>
        <end position="376"/>
    </location>
</feature>
<evidence type="ECO:0000313" key="19">
    <source>
        <dbReference type="Proteomes" id="UP000012063"/>
    </source>
</evidence>
<dbReference type="InterPro" id="IPR005845">
    <property type="entry name" value="A-D-PHexomutase_a/b/a-II"/>
</dbReference>
<dbReference type="OrthoDB" id="9806956at2"/>
<protein>
    <recommendedName>
        <fullName evidence="11">Phosphoglucomutase</fullName>
        <ecNumber evidence="6">5.4.2.2</ecNumber>
    </recommendedName>
    <alternativeName>
        <fullName evidence="13">Alpha-phosphoglucomutase</fullName>
    </alternativeName>
    <alternativeName>
        <fullName evidence="12">Glucose phosphomutase</fullName>
    </alternativeName>
</protein>
<dbReference type="eggNOG" id="COG1109">
    <property type="taxonomic scope" value="Bacteria"/>
</dbReference>
<dbReference type="Pfam" id="PF02880">
    <property type="entry name" value="PGM_PMM_III"/>
    <property type="match status" value="1"/>
</dbReference>
<dbReference type="GO" id="GO:0046872">
    <property type="term" value="F:metal ion binding"/>
    <property type="evidence" value="ECO:0007669"/>
    <property type="project" value="UniProtKB-KW"/>
</dbReference>
<dbReference type="GO" id="GO:0006166">
    <property type="term" value="P:purine ribonucleoside salvage"/>
    <property type="evidence" value="ECO:0007669"/>
    <property type="project" value="TreeGrafter"/>
</dbReference>
<name>M5EHE8_9FIRM</name>
<evidence type="ECO:0000313" key="18">
    <source>
        <dbReference type="EMBL" id="CCU80894.1"/>
    </source>
</evidence>
<evidence type="ECO:0000256" key="1">
    <source>
        <dbReference type="ARBA" id="ARBA00000443"/>
    </source>
</evidence>
<evidence type="ECO:0000256" key="10">
    <source>
        <dbReference type="ARBA" id="ARBA00023235"/>
    </source>
</evidence>
<evidence type="ECO:0000259" key="15">
    <source>
        <dbReference type="Pfam" id="PF02878"/>
    </source>
</evidence>
<dbReference type="Pfam" id="PF02879">
    <property type="entry name" value="PGM_PMM_II"/>
    <property type="match status" value="1"/>
</dbReference>
<dbReference type="EC" id="5.4.2.2" evidence="6"/>
<comment type="catalytic activity">
    <reaction evidence="1">
        <text>alpha-D-glucose 1-phosphate = alpha-D-glucose 6-phosphate</text>
        <dbReference type="Rhea" id="RHEA:23536"/>
        <dbReference type="ChEBI" id="CHEBI:58225"/>
        <dbReference type="ChEBI" id="CHEBI:58601"/>
        <dbReference type="EC" id="5.4.2.2"/>
    </reaction>
</comment>
<evidence type="ECO:0000256" key="3">
    <source>
        <dbReference type="ARBA" id="ARBA00005164"/>
    </source>
</evidence>
<dbReference type="GO" id="GO:0004614">
    <property type="term" value="F:phosphoglucomutase activity"/>
    <property type="evidence" value="ECO:0007669"/>
    <property type="project" value="UniProtKB-EC"/>
</dbReference>
<sequence>MIKFGTGGWRAIIAEDFTFYNVKLVGKAMACYLKENDYKKKVVVGHDFRFLSGRFSRALSESLVEEGIEVMFMEEAAPTPMVMLAVEENNLNLGASITASHNSAEYNGIKIFVEEGRDAPEKVTDRLEELAAEIGDYDYQRGSFFELIKAGKITYYNNKNQYIDSLLELIDEEIIQSKNFKILFNPMYGVAKDIMMMCLASLRCYVDTMNAYRDTMFGLDIPSPNREQLGDMEVRIEKGKYDFGLATDGDSDRMALIDEAGKFVDYNDVLKLLYYYLKEYRNESGGIVRNIATTHILDEMADYYGEEAYEVPVGFKNISQKMQQHDLLLGGESSGGLKIRGHVNGKDGILASLLAVEMMARTGKKIGEILAEIEQKFGSLYFSYSNFDYQPSQRKRLETMLFEDKYQPNLSNLIENDLISEKKLLKTSYLDGVKYYYDDQCWISIRFSGTEPLLRIYMEMENEVEVQEILKLLKNDLGI</sequence>
<evidence type="ECO:0000256" key="12">
    <source>
        <dbReference type="ARBA" id="ARBA00041398"/>
    </source>
</evidence>
<dbReference type="Pfam" id="PF02878">
    <property type="entry name" value="PGM_PMM_I"/>
    <property type="match status" value="1"/>
</dbReference>
<dbReference type="Gene3D" id="3.40.120.10">
    <property type="entry name" value="Alpha-D-Glucose-1,6-Bisphosphate, subunit A, domain 3"/>
    <property type="match status" value="3"/>
</dbReference>
<comment type="pathway">
    <text evidence="4">Lipid metabolism.</text>
</comment>
<dbReference type="AlphaFoldDB" id="M5EHE8"/>
<keyword evidence="9" id="KW-0460">Magnesium</keyword>
<evidence type="ECO:0000256" key="5">
    <source>
        <dbReference type="ARBA" id="ARBA00010231"/>
    </source>
</evidence>
<comment type="similarity">
    <text evidence="5">Belongs to the phosphohexose mutase family.</text>
</comment>